<dbReference type="EMBL" id="CP000012">
    <property type="protein sequence ID" value="ACX98193.1"/>
    <property type="molecule type" value="Genomic_DNA"/>
</dbReference>
<evidence type="ECO:0000313" key="2">
    <source>
        <dbReference type="Proteomes" id="UP000002224"/>
    </source>
</evidence>
<organism evidence="1 2">
    <name type="scientific">Helicobacter pylori (strain 51)</name>
    <dbReference type="NCBI Taxonomy" id="290847"/>
    <lineage>
        <taxon>Bacteria</taxon>
        <taxon>Pseudomonadati</taxon>
        <taxon>Campylobacterota</taxon>
        <taxon>Epsilonproteobacteria</taxon>
        <taxon>Campylobacterales</taxon>
        <taxon>Helicobacteraceae</taxon>
        <taxon>Helicobacter</taxon>
    </lineage>
</organism>
<protein>
    <submittedName>
        <fullName evidence="1">Outer membrane protein</fullName>
    </submittedName>
</protein>
<dbReference type="Proteomes" id="UP000002224">
    <property type="component" value="Chromosome"/>
</dbReference>
<accession>A0AAI7ZWK1</accession>
<dbReference type="AlphaFoldDB" id="A0AAI7ZWK1"/>
<dbReference type="RefSeq" id="WP_000714262.1">
    <property type="nucleotide sequence ID" value="NC_017382.1"/>
</dbReference>
<sequence length="512" mass="58062">MKKFLYTILTLLLIGLLTTYLILFTEWGNKIIASYIIEKKINPNERYLSVKTFKLRFNSLDFKAQANDDSVLILKGDFSLLKQSVDLNYHIDIKNLRSFKEWIPYPLRGAVITSGNIKWHRKALLIQGVSNIAQSHTAYNALLDDFKLSHLNLNAQDANLEDLLYLFNRPAYANAKVSLQADFNSLKPLEGHLILTANNALINNALINQIFHLNLKDTLIFNLSHSSDFKENKAISDTTLTSPLANFAALKSEYLFSALKLNAPYTLEIPNLAKLQNITNHPLKGSLTLKGAIEQSPKLLKVSGHSNLLDGALDFTLLNKDLKARFSNISTLKALDSFNYPKFFQSIADANLDYDLSAKQGSLKARLKNARFLKNSFSDFLYSISKFDITKEIYNDVNLVSQINQQRLLSNLSMKSPKTQLKIHNGLLDLDTKQMDMLMDAEILKFIFKLKLQGNMHQPKFSLILNEKAIQQNLQQGLKGILKNDTLKKGLDHLLKDDKLKEKLEKGLKGLF</sequence>
<gene>
    <name evidence="1" type="ordered locus">KHP_0996</name>
</gene>
<evidence type="ECO:0000313" key="1">
    <source>
        <dbReference type="EMBL" id="ACX98193.1"/>
    </source>
</evidence>
<name>A0AAI7ZWK1_HELP1</name>
<proteinExistence type="predicted"/>
<reference evidence="2" key="1">
    <citation type="submission" date="2004-08" db="EMBL/GenBank/DDBJ databases">
        <title>Genome sequence of Helicobacter pylori strain 51.</title>
        <authorList>
            <person name="Kim S."/>
            <person name="Lee W.K."/>
            <person name="Choi S.H."/>
            <person name="Kang S."/>
            <person name="Park H.S."/>
            <person name="Kim Y.S."/>
            <person name="Lee S.G."/>
            <person name="Byun E.Y."/>
            <person name="Jeong J.E."/>
            <person name="Park Y.H."/>
            <person name="Lee E.J."/>
            <person name="Kim J.S."/>
            <person name="Ryu B.D."/>
            <person name="Lee Y.S."/>
            <person name="Hahn Y."/>
            <person name="Yeom Y.I."/>
            <person name="Park S.G."/>
            <person name="Youn H.S."/>
            <person name="Ko G.H."/>
            <person name="Choi M.B."/>
            <person name="Park C.H."/>
            <person name="Lim J.Y."/>
            <person name="Bae D.W."/>
            <person name="Song J.Y."/>
            <person name="Park J.U."/>
            <person name="Kang H.L."/>
            <person name="Baik S.C."/>
            <person name="Cho M.J."/>
            <person name="Yoo H.S."/>
            <person name="Rhee K.H."/>
        </authorList>
    </citation>
    <scope>NUCLEOTIDE SEQUENCE [LARGE SCALE GENOMIC DNA]</scope>
    <source>
        <strain evidence="2">51</strain>
    </source>
</reference>
<dbReference type="KEGG" id="hpd:KHP_0996"/>